<protein>
    <recommendedName>
        <fullName evidence="5">MotA/TolQ/ExbB proton channel domain-containing protein</fullName>
    </recommendedName>
</protein>
<organism evidence="3 4">
    <name type="scientific">Thiohalorhabdus methylotrophus</name>
    <dbReference type="NCBI Taxonomy" id="3242694"/>
    <lineage>
        <taxon>Bacteria</taxon>
        <taxon>Pseudomonadati</taxon>
        <taxon>Pseudomonadota</taxon>
        <taxon>Gammaproteobacteria</taxon>
        <taxon>Thiohalorhabdales</taxon>
        <taxon>Thiohalorhabdaceae</taxon>
        <taxon>Thiohalorhabdus</taxon>
    </lineage>
</organism>
<name>A0ABV4TRN1_9GAMM</name>
<keyword evidence="2" id="KW-1133">Transmembrane helix</keyword>
<feature type="transmembrane region" description="Helical" evidence="2">
    <location>
        <begin position="197"/>
        <end position="219"/>
    </location>
</feature>
<feature type="transmembrane region" description="Helical" evidence="2">
    <location>
        <begin position="143"/>
        <end position="161"/>
    </location>
</feature>
<comment type="caution">
    <text evidence="3">The sequence shown here is derived from an EMBL/GenBank/DDBJ whole genome shotgun (WGS) entry which is preliminary data.</text>
</comment>
<evidence type="ECO:0000313" key="3">
    <source>
        <dbReference type="EMBL" id="MFA9459264.1"/>
    </source>
</evidence>
<keyword evidence="2" id="KW-0812">Transmembrane</keyword>
<gene>
    <name evidence="3" type="ORF">ACERLL_00295</name>
</gene>
<evidence type="ECO:0000256" key="1">
    <source>
        <dbReference type="SAM" id="Coils"/>
    </source>
</evidence>
<feature type="transmembrane region" description="Helical" evidence="2">
    <location>
        <begin position="45"/>
        <end position="65"/>
    </location>
</feature>
<sequence length="354" mass="39255">MEQGGRSLRYLVRAAIFVAMLALAGAVFAPSLIPLFRANPPLNGIILVLLVVGLVDVFRHFYALVQEDRYLDKVENYLSYTEQGMEPPERANEAILYGDNRGITEFMRTLHQVVTRGYHHATLPYLLDSLGERGETRRSLPRYLSGTLIVLGLLGTFWGLLQTVQGVQGIIGTLSAEEYDNVAGFVSALRERMAEPIAGMALAFSTSLFGLGSSLILGFTETQLARAVAHGQTRVEEIIVTELLPFWREQQRPGDLDLEAEDRPAYQAALLEGISHRLDGVVEQMDRLVSRQPDPEGINRSLDRAGESLRQELHGMGTRLDQLEDQRNRALRETIDRLARVMARGREGGGNASG</sequence>
<keyword evidence="4" id="KW-1185">Reference proteome</keyword>
<evidence type="ECO:0000256" key="2">
    <source>
        <dbReference type="SAM" id="Phobius"/>
    </source>
</evidence>
<keyword evidence="1" id="KW-0175">Coiled coil</keyword>
<feature type="transmembrane region" description="Helical" evidence="2">
    <location>
        <begin position="12"/>
        <end position="33"/>
    </location>
</feature>
<accession>A0ABV4TRN1</accession>
<dbReference type="EMBL" id="JBGUAW010000001">
    <property type="protein sequence ID" value="MFA9459264.1"/>
    <property type="molecule type" value="Genomic_DNA"/>
</dbReference>
<proteinExistence type="predicted"/>
<evidence type="ECO:0008006" key="5">
    <source>
        <dbReference type="Google" id="ProtNLM"/>
    </source>
</evidence>
<dbReference type="RefSeq" id="WP_373654056.1">
    <property type="nucleotide sequence ID" value="NZ_JBGUAW010000001.1"/>
</dbReference>
<reference evidence="3 4" key="1">
    <citation type="submission" date="2024-08" db="EMBL/GenBank/DDBJ databases">
        <title>Whole-genome sequencing of halo(alkali)philic microorganisms from hypersaline lakes.</title>
        <authorList>
            <person name="Sorokin D.Y."/>
            <person name="Merkel A.Y."/>
            <person name="Messina E."/>
            <person name="Yakimov M."/>
        </authorList>
    </citation>
    <scope>NUCLEOTIDE SEQUENCE [LARGE SCALE GENOMIC DNA]</scope>
    <source>
        <strain evidence="3 4">Cl-TMA</strain>
    </source>
</reference>
<feature type="coiled-coil region" evidence="1">
    <location>
        <begin position="306"/>
        <end position="333"/>
    </location>
</feature>
<dbReference type="Proteomes" id="UP001575181">
    <property type="component" value="Unassembled WGS sequence"/>
</dbReference>
<keyword evidence="2" id="KW-0472">Membrane</keyword>
<evidence type="ECO:0000313" key="4">
    <source>
        <dbReference type="Proteomes" id="UP001575181"/>
    </source>
</evidence>